<dbReference type="GO" id="GO:0004034">
    <property type="term" value="F:aldose 1-epimerase activity"/>
    <property type="evidence" value="ECO:0007669"/>
    <property type="project" value="UniProtKB-EC"/>
</dbReference>
<evidence type="ECO:0000256" key="5">
    <source>
        <dbReference type="ARBA" id="ARBA00014165"/>
    </source>
</evidence>
<dbReference type="InterPro" id="IPR015443">
    <property type="entry name" value="Aldose_1-epimerase"/>
</dbReference>
<sequence length="326" mass="36636">MITGESIAISLLNYGGTISKLMIADRWGQKKNIVLNYPNESEYIRQRSFIGAAVGRVAGRISQGLWSSDYGNYQLEKNENDSTHLHGGSVGFDTIFWNYQIVEKRDYVQVIFTKVIPDKLGGYPGNLDMSICYTIFESNQLSIEYKGISDQKTIINPTNHSYFNLSGNFSKDIRDHILTLDASNYLPLKKDKTPTGEMLSVNGTSFDFRQGRQLKNTLTSSEDQILQEEGLNHPFILDKARDVDARLFHPESGRAIEIRTTNSAIISYSGNHFSGKPFAKYSGLALETQELPDAVNHPSFGAIVVEANQVFYQKTAFEFFSNYSSN</sequence>
<feature type="active site" description="Proton acceptor" evidence="9">
    <location>
        <position position="287"/>
    </location>
</feature>
<dbReference type="PANTHER" id="PTHR10091">
    <property type="entry name" value="ALDOSE-1-EPIMERASE"/>
    <property type="match status" value="1"/>
</dbReference>
<evidence type="ECO:0000256" key="9">
    <source>
        <dbReference type="PIRSR" id="PIRSR005096-1"/>
    </source>
</evidence>
<evidence type="ECO:0000256" key="10">
    <source>
        <dbReference type="PIRSR" id="PIRSR005096-3"/>
    </source>
</evidence>
<dbReference type="GO" id="GO:0005737">
    <property type="term" value="C:cytoplasm"/>
    <property type="evidence" value="ECO:0007669"/>
    <property type="project" value="TreeGrafter"/>
</dbReference>
<feature type="active site" description="Proton donor" evidence="9">
    <location>
        <position position="160"/>
    </location>
</feature>
<evidence type="ECO:0000256" key="8">
    <source>
        <dbReference type="PIRNR" id="PIRNR005096"/>
    </source>
</evidence>
<comment type="caution">
    <text evidence="11">The sequence shown here is derived from an EMBL/GenBank/DDBJ whole genome shotgun (WGS) entry which is preliminary data.</text>
</comment>
<reference evidence="11 12" key="1">
    <citation type="submission" date="2016-09" db="EMBL/GenBank/DDBJ databases">
        <authorList>
            <person name="Capua I."/>
            <person name="De Benedictis P."/>
            <person name="Joannis T."/>
            <person name="Lombin L.H."/>
            <person name="Cattoli G."/>
        </authorList>
    </citation>
    <scope>NUCLEOTIDE SEQUENCE [LARGE SCALE GENOMIC DNA]</scope>
    <source>
        <strain evidence="11 12">LMG 25899</strain>
    </source>
</reference>
<name>A0A1E5KZ27_9ENTE</name>
<evidence type="ECO:0000313" key="11">
    <source>
        <dbReference type="EMBL" id="OEH83141.1"/>
    </source>
</evidence>
<dbReference type="SUPFAM" id="SSF74650">
    <property type="entry name" value="Galactose mutarotase-like"/>
    <property type="match status" value="1"/>
</dbReference>
<keyword evidence="6 8" id="KW-0413">Isomerase</keyword>
<dbReference type="GO" id="GO:0030246">
    <property type="term" value="F:carbohydrate binding"/>
    <property type="evidence" value="ECO:0007669"/>
    <property type="project" value="InterPro"/>
</dbReference>
<evidence type="ECO:0000256" key="4">
    <source>
        <dbReference type="ARBA" id="ARBA00013185"/>
    </source>
</evidence>
<evidence type="ECO:0000256" key="2">
    <source>
        <dbReference type="ARBA" id="ARBA00005028"/>
    </source>
</evidence>
<evidence type="ECO:0000256" key="6">
    <source>
        <dbReference type="ARBA" id="ARBA00023235"/>
    </source>
</evidence>
<dbReference type="PIRSF" id="PIRSF005096">
    <property type="entry name" value="GALM"/>
    <property type="match status" value="1"/>
</dbReference>
<gene>
    <name evidence="11" type="ORF">BCR26_01535</name>
</gene>
<dbReference type="InterPro" id="IPR008183">
    <property type="entry name" value="Aldose_1/G6P_1-epimerase"/>
</dbReference>
<dbReference type="CDD" id="cd09019">
    <property type="entry name" value="galactose_mutarotase_like"/>
    <property type="match status" value="1"/>
</dbReference>
<dbReference type="PANTHER" id="PTHR10091:SF0">
    <property type="entry name" value="GALACTOSE MUTAROTASE"/>
    <property type="match status" value="1"/>
</dbReference>
<evidence type="ECO:0000256" key="1">
    <source>
        <dbReference type="ARBA" id="ARBA00001614"/>
    </source>
</evidence>
<dbReference type="InterPro" id="IPR047215">
    <property type="entry name" value="Galactose_mutarotase-like"/>
</dbReference>
<proteinExistence type="inferred from homology"/>
<accession>A0A1E5KZ27</accession>
<dbReference type="EMBL" id="MIEK01000012">
    <property type="protein sequence ID" value="OEH83141.1"/>
    <property type="molecule type" value="Genomic_DNA"/>
</dbReference>
<keyword evidence="7 8" id="KW-0119">Carbohydrate metabolism</keyword>
<organism evidence="11 12">
    <name type="scientific">Enterococcus rivorum</name>
    <dbReference type="NCBI Taxonomy" id="762845"/>
    <lineage>
        <taxon>Bacteria</taxon>
        <taxon>Bacillati</taxon>
        <taxon>Bacillota</taxon>
        <taxon>Bacilli</taxon>
        <taxon>Lactobacillales</taxon>
        <taxon>Enterococcaceae</taxon>
        <taxon>Enterococcus</taxon>
    </lineage>
</organism>
<dbReference type="InterPro" id="IPR014718">
    <property type="entry name" value="GH-type_carb-bd"/>
</dbReference>
<evidence type="ECO:0000313" key="12">
    <source>
        <dbReference type="Proteomes" id="UP000095256"/>
    </source>
</evidence>
<evidence type="ECO:0000256" key="3">
    <source>
        <dbReference type="ARBA" id="ARBA00006206"/>
    </source>
</evidence>
<protein>
    <recommendedName>
        <fullName evidence="5 8">Aldose 1-epimerase</fullName>
        <ecNumber evidence="4 8">5.1.3.3</ecNumber>
    </recommendedName>
</protein>
<dbReference type="Gene3D" id="2.70.98.10">
    <property type="match status" value="1"/>
</dbReference>
<comment type="catalytic activity">
    <reaction evidence="1 8">
        <text>alpha-D-glucose = beta-D-glucose</text>
        <dbReference type="Rhea" id="RHEA:10264"/>
        <dbReference type="ChEBI" id="CHEBI:15903"/>
        <dbReference type="ChEBI" id="CHEBI:17925"/>
        <dbReference type="EC" id="5.1.3.3"/>
    </reaction>
</comment>
<comment type="similarity">
    <text evidence="3 8">Belongs to the aldose epimerase family.</text>
</comment>
<evidence type="ECO:0000256" key="7">
    <source>
        <dbReference type="ARBA" id="ARBA00023277"/>
    </source>
</evidence>
<dbReference type="InterPro" id="IPR018052">
    <property type="entry name" value="Ald1_epimerase_CS"/>
</dbReference>
<dbReference type="UniPathway" id="UPA00242"/>
<dbReference type="AlphaFoldDB" id="A0A1E5KZ27"/>
<dbReference type="GO" id="GO:0006006">
    <property type="term" value="P:glucose metabolic process"/>
    <property type="evidence" value="ECO:0007669"/>
    <property type="project" value="TreeGrafter"/>
</dbReference>
<dbReference type="Proteomes" id="UP000095256">
    <property type="component" value="Unassembled WGS sequence"/>
</dbReference>
<keyword evidence="12" id="KW-1185">Reference proteome</keyword>
<dbReference type="GO" id="GO:0033499">
    <property type="term" value="P:galactose catabolic process via UDP-galactose, Leloir pathway"/>
    <property type="evidence" value="ECO:0007669"/>
    <property type="project" value="TreeGrafter"/>
</dbReference>
<dbReference type="InterPro" id="IPR011013">
    <property type="entry name" value="Gal_mutarotase_sf_dom"/>
</dbReference>
<dbReference type="Pfam" id="PF01263">
    <property type="entry name" value="Aldose_epim"/>
    <property type="match status" value="1"/>
</dbReference>
<comment type="pathway">
    <text evidence="2 8">Carbohydrate metabolism; hexose metabolism.</text>
</comment>
<dbReference type="STRING" id="762845.BCR26_01535"/>
<dbReference type="EC" id="5.1.3.3" evidence="4 8"/>
<dbReference type="PROSITE" id="PS00545">
    <property type="entry name" value="ALDOSE_1_EPIMERASE"/>
    <property type="match status" value="1"/>
</dbReference>
<feature type="binding site" evidence="10">
    <location>
        <begin position="160"/>
        <end position="162"/>
    </location>
    <ligand>
        <name>beta-D-galactose</name>
        <dbReference type="ChEBI" id="CHEBI:27667"/>
    </ligand>
</feature>